<evidence type="ECO:0000313" key="9">
    <source>
        <dbReference type="EMBL" id="RUT35897.1"/>
    </source>
</evidence>
<evidence type="ECO:0000256" key="3">
    <source>
        <dbReference type="ARBA" id="ARBA00022448"/>
    </source>
</evidence>
<dbReference type="InterPro" id="IPR000522">
    <property type="entry name" value="ABC_transptr_permease_BtuC"/>
</dbReference>
<evidence type="ECO:0000256" key="7">
    <source>
        <dbReference type="ARBA" id="ARBA00023136"/>
    </source>
</evidence>
<feature type="transmembrane region" description="Helical" evidence="8">
    <location>
        <begin position="113"/>
        <end position="134"/>
    </location>
</feature>
<feature type="transmembrane region" description="Helical" evidence="8">
    <location>
        <begin position="91"/>
        <end position="107"/>
    </location>
</feature>
<dbReference type="Proteomes" id="UP000272464">
    <property type="component" value="Unassembled WGS sequence"/>
</dbReference>
<feature type="transmembrane region" description="Helical" evidence="8">
    <location>
        <begin position="235"/>
        <end position="261"/>
    </location>
</feature>
<comment type="caution">
    <text evidence="9">The sequence shown here is derived from an EMBL/GenBank/DDBJ whole genome shotgun (WGS) entry which is preliminary data.</text>
</comment>
<dbReference type="Gene3D" id="1.10.3470.10">
    <property type="entry name" value="ABC transporter involved in vitamin B12 uptake, BtuC"/>
    <property type="match status" value="1"/>
</dbReference>
<dbReference type="GO" id="GO:0033214">
    <property type="term" value="P:siderophore-iron import into cell"/>
    <property type="evidence" value="ECO:0007669"/>
    <property type="project" value="TreeGrafter"/>
</dbReference>
<keyword evidence="3" id="KW-0813">Transport</keyword>
<evidence type="ECO:0000256" key="4">
    <source>
        <dbReference type="ARBA" id="ARBA00022475"/>
    </source>
</evidence>
<dbReference type="AlphaFoldDB" id="A0A433XP93"/>
<dbReference type="InterPro" id="IPR037294">
    <property type="entry name" value="ABC_BtuC-like"/>
</dbReference>
<comment type="similarity">
    <text evidence="2">Belongs to the binding-protein-dependent transport system permease family. FecCD subfamily.</text>
</comment>
<feature type="transmembrane region" description="Helical" evidence="8">
    <location>
        <begin position="59"/>
        <end position="79"/>
    </location>
</feature>
<keyword evidence="10" id="KW-1185">Reference proteome</keyword>
<dbReference type="OrthoDB" id="9811721at2"/>
<dbReference type="PANTHER" id="PTHR30472">
    <property type="entry name" value="FERRIC ENTEROBACTIN TRANSPORT SYSTEM PERMEASE PROTEIN"/>
    <property type="match status" value="1"/>
</dbReference>
<accession>A0A433XP93</accession>
<feature type="transmembrane region" description="Helical" evidence="8">
    <location>
        <begin position="273"/>
        <end position="291"/>
    </location>
</feature>
<evidence type="ECO:0000256" key="2">
    <source>
        <dbReference type="ARBA" id="ARBA00007935"/>
    </source>
</evidence>
<dbReference type="CDD" id="cd06550">
    <property type="entry name" value="TM_ABC_iron-siderophores_like"/>
    <property type="match status" value="1"/>
</dbReference>
<dbReference type="FunFam" id="1.10.3470.10:FF:000001">
    <property type="entry name" value="Vitamin B12 ABC transporter permease BtuC"/>
    <property type="match status" value="1"/>
</dbReference>
<dbReference type="Pfam" id="PF01032">
    <property type="entry name" value="FecCD"/>
    <property type="match status" value="1"/>
</dbReference>
<dbReference type="RefSeq" id="WP_127197594.1">
    <property type="nucleotide sequence ID" value="NZ_RZNX01000001.1"/>
</dbReference>
<dbReference type="SUPFAM" id="SSF81345">
    <property type="entry name" value="ABC transporter involved in vitamin B12 uptake, BtuC"/>
    <property type="match status" value="1"/>
</dbReference>
<keyword evidence="4" id="KW-1003">Cell membrane</keyword>
<keyword evidence="7 8" id="KW-0472">Membrane</keyword>
<dbReference type="GO" id="GO:0022857">
    <property type="term" value="F:transmembrane transporter activity"/>
    <property type="evidence" value="ECO:0007669"/>
    <property type="project" value="InterPro"/>
</dbReference>
<keyword evidence="5 8" id="KW-0812">Transmembrane</keyword>
<feature type="transmembrane region" description="Helical" evidence="8">
    <location>
        <begin position="303"/>
        <end position="322"/>
    </location>
</feature>
<evidence type="ECO:0000256" key="6">
    <source>
        <dbReference type="ARBA" id="ARBA00022989"/>
    </source>
</evidence>
<evidence type="ECO:0000256" key="1">
    <source>
        <dbReference type="ARBA" id="ARBA00004651"/>
    </source>
</evidence>
<name>A0A433XP93_9BACL</name>
<gene>
    <name evidence="9" type="ORF">EJP77_02535</name>
</gene>
<organism evidence="9 10">
    <name type="scientific">Paenibacillus zeisoli</name>
    <dbReference type="NCBI Taxonomy" id="2496267"/>
    <lineage>
        <taxon>Bacteria</taxon>
        <taxon>Bacillati</taxon>
        <taxon>Bacillota</taxon>
        <taxon>Bacilli</taxon>
        <taxon>Bacillales</taxon>
        <taxon>Paenibacillaceae</taxon>
        <taxon>Paenibacillus</taxon>
    </lineage>
</organism>
<dbReference type="EMBL" id="RZNX01000001">
    <property type="protein sequence ID" value="RUT35897.1"/>
    <property type="molecule type" value="Genomic_DNA"/>
</dbReference>
<evidence type="ECO:0000313" key="10">
    <source>
        <dbReference type="Proteomes" id="UP000272464"/>
    </source>
</evidence>
<keyword evidence="6 8" id="KW-1133">Transmembrane helix</keyword>
<feature type="transmembrane region" description="Helical" evidence="8">
    <location>
        <begin position="191"/>
        <end position="214"/>
    </location>
</feature>
<sequence length="329" mass="34563">MTKQFCLLGFGLVLLIGIFLLDLSTGSLIIDFPTVWSSIWGNHSTELHQVVSTIRVPRAFIALFVGAGLAAAGACMQALTRNPLASPEILGVNNGAALAIVIGYFLVPGSSVWIYQIFAVAGAAFAGSLIFVLSSVGGTPLTPLKLIVAGTAVSLLLASFTQGVLVLNEKSIDEVRFWLAGSVAGKELQDLIYGGPLILIGVLISLALGARMNALQLGDEVAVGIGSDTSFTKKILFFVVVLLSAGCVTIAGPIAFVGLAVPHIVRSIAGADYRWIVIHSILMGSSLLMLADIAAKLVIHPDEVSAGVMTVMMGAPFFIYLARKKEWRL</sequence>
<proteinExistence type="inferred from homology"/>
<dbReference type="GO" id="GO:0005886">
    <property type="term" value="C:plasma membrane"/>
    <property type="evidence" value="ECO:0007669"/>
    <property type="project" value="UniProtKB-SubCell"/>
</dbReference>
<protein>
    <submittedName>
        <fullName evidence="9">Iron ABC transporter permease</fullName>
    </submittedName>
</protein>
<evidence type="ECO:0000256" key="8">
    <source>
        <dbReference type="SAM" id="Phobius"/>
    </source>
</evidence>
<feature type="transmembrane region" description="Helical" evidence="8">
    <location>
        <begin position="146"/>
        <end position="167"/>
    </location>
</feature>
<evidence type="ECO:0000256" key="5">
    <source>
        <dbReference type="ARBA" id="ARBA00022692"/>
    </source>
</evidence>
<dbReference type="PANTHER" id="PTHR30472:SF1">
    <property type="entry name" value="FE(3+) DICITRATE TRANSPORT SYSTEM PERMEASE PROTEIN FECC-RELATED"/>
    <property type="match status" value="1"/>
</dbReference>
<reference evidence="9 10" key="1">
    <citation type="submission" date="2018-12" db="EMBL/GenBank/DDBJ databases">
        <authorList>
            <person name="Sun L."/>
            <person name="Chen Z."/>
        </authorList>
    </citation>
    <scope>NUCLEOTIDE SEQUENCE [LARGE SCALE GENOMIC DNA]</scope>
    <source>
        <strain evidence="9 10">3-5-3</strain>
    </source>
</reference>
<comment type="subcellular location">
    <subcellularLocation>
        <location evidence="1">Cell membrane</location>
        <topology evidence="1">Multi-pass membrane protein</topology>
    </subcellularLocation>
</comment>